<feature type="transmembrane region" description="Helical" evidence="10">
    <location>
        <begin position="188"/>
        <end position="213"/>
    </location>
</feature>
<keyword evidence="6 10" id="KW-1133">Transmembrane helix</keyword>
<feature type="transmembrane region" description="Helical" evidence="10">
    <location>
        <begin position="355"/>
        <end position="377"/>
    </location>
</feature>
<evidence type="ECO:0000313" key="11">
    <source>
        <dbReference type="EMBL" id="XAU14408.1"/>
    </source>
</evidence>
<dbReference type="PANTHER" id="PTHR43298:SF2">
    <property type="entry name" value="FMN_FAD EXPORTER YEEO-RELATED"/>
    <property type="match status" value="1"/>
</dbReference>
<dbReference type="EMBL" id="CP147920">
    <property type="protein sequence ID" value="XAU14408.1"/>
    <property type="molecule type" value="Genomic_DNA"/>
</dbReference>
<comment type="subcellular location">
    <subcellularLocation>
        <location evidence="1">Cell membrane</location>
        <topology evidence="1">Multi-pass membrane protein</topology>
    </subcellularLocation>
</comment>
<dbReference type="InterPro" id="IPR048279">
    <property type="entry name" value="MdtK-like"/>
</dbReference>
<feature type="transmembrane region" description="Helical" evidence="10">
    <location>
        <begin position="248"/>
        <end position="267"/>
    </location>
</feature>
<feature type="transmembrane region" description="Helical" evidence="10">
    <location>
        <begin position="37"/>
        <end position="61"/>
    </location>
</feature>
<dbReference type="Proteomes" id="UP001447842">
    <property type="component" value="Chromosome"/>
</dbReference>
<keyword evidence="5 10" id="KW-0812">Transmembrane</keyword>
<dbReference type="InterPro" id="IPR002528">
    <property type="entry name" value="MATE_fam"/>
</dbReference>
<name>A0ABZ3H9D2_9BACT</name>
<keyword evidence="7" id="KW-0406">Ion transport</keyword>
<gene>
    <name evidence="11" type="ORF">WCY31_09120</name>
</gene>
<feature type="transmembrane region" description="Helical" evidence="10">
    <location>
        <begin position="412"/>
        <end position="434"/>
    </location>
</feature>
<sequence length="446" mass="47349">MQLDLTQGSIRSHIRTLAVPACIGFFFHTLFNITDTYFAGMISTQALAALSLSFPIFFIIISLAEGMSEAVTALVGNALGAGETEQARHLAHNALLFGGLLAIALTAAGFVTAPALMSSLGARDAYLAEALAYINVIIAGTGLFVFTFFLNALLNAVGDTVSFRNVLIAAAVINVALDAWFVRGGFGVAPMGVTGIALATVIIESMSAAYLFYRLKTKPVYRGSAPFRFDPSALVELIRQGIPPSANLALMAAGIYIITYFAAPYGQEVVAAYGVGMRIEQIILMPAVGLNVAVLAIVAQNSGAHRFERIGETVGRSLFYGAIVALIGGIVLFAGAGTVMGIFSSIPSVIDEGVLYLRVEAFLIYPFVVIFTYVAMLQGVKRPAFIFYISLARQVVAPLIVLWILARIAPSALSVWLGVGGVVITAAVVTYWYARRILTDLSRAPI</sequence>
<dbReference type="Pfam" id="PF01554">
    <property type="entry name" value="MatE"/>
    <property type="match status" value="2"/>
</dbReference>
<dbReference type="InterPro" id="IPR050222">
    <property type="entry name" value="MATE_MdtK"/>
</dbReference>
<dbReference type="PANTHER" id="PTHR43298">
    <property type="entry name" value="MULTIDRUG RESISTANCE PROTEIN NORM-RELATED"/>
    <property type="match status" value="1"/>
</dbReference>
<proteinExistence type="predicted"/>
<protein>
    <recommendedName>
        <fullName evidence="9">Multidrug-efflux transporter</fullName>
    </recommendedName>
</protein>
<evidence type="ECO:0000256" key="4">
    <source>
        <dbReference type="ARBA" id="ARBA00022475"/>
    </source>
</evidence>
<organism evidence="11 12">
    <name type="scientific">Sulfurimonas diazotrophicus</name>
    <dbReference type="NCBI Taxonomy" id="3131939"/>
    <lineage>
        <taxon>Bacteria</taxon>
        <taxon>Pseudomonadati</taxon>
        <taxon>Campylobacterota</taxon>
        <taxon>Epsilonproteobacteria</taxon>
        <taxon>Campylobacterales</taxon>
        <taxon>Sulfurimonadaceae</taxon>
        <taxon>Sulfurimonas</taxon>
    </lineage>
</organism>
<accession>A0ABZ3H9D2</accession>
<feature type="transmembrane region" description="Helical" evidence="10">
    <location>
        <begin position="166"/>
        <end position="182"/>
    </location>
</feature>
<reference evidence="11 12" key="1">
    <citation type="submission" date="2024-03" db="EMBL/GenBank/DDBJ databases">
        <title>Sulfurimonas sp. HSL3-1.</title>
        <authorList>
            <person name="Wang S."/>
        </authorList>
    </citation>
    <scope>NUCLEOTIDE SEQUENCE [LARGE SCALE GENOMIC DNA]</scope>
    <source>
        <strain evidence="11 12">HSL3-1</strain>
    </source>
</reference>
<keyword evidence="12" id="KW-1185">Reference proteome</keyword>
<evidence type="ECO:0000256" key="3">
    <source>
        <dbReference type="ARBA" id="ARBA00022449"/>
    </source>
</evidence>
<keyword evidence="4" id="KW-1003">Cell membrane</keyword>
<evidence type="ECO:0000256" key="10">
    <source>
        <dbReference type="SAM" id="Phobius"/>
    </source>
</evidence>
<evidence type="ECO:0000256" key="5">
    <source>
        <dbReference type="ARBA" id="ARBA00022692"/>
    </source>
</evidence>
<keyword evidence="3" id="KW-0050">Antiport</keyword>
<evidence type="ECO:0000256" key="9">
    <source>
        <dbReference type="ARBA" id="ARBA00031636"/>
    </source>
</evidence>
<keyword evidence="2" id="KW-0813">Transport</keyword>
<keyword evidence="8 10" id="KW-0472">Membrane</keyword>
<evidence type="ECO:0000256" key="6">
    <source>
        <dbReference type="ARBA" id="ARBA00022989"/>
    </source>
</evidence>
<dbReference type="RefSeq" id="WP_345972143.1">
    <property type="nucleotide sequence ID" value="NZ_CP147920.1"/>
</dbReference>
<evidence type="ECO:0000256" key="8">
    <source>
        <dbReference type="ARBA" id="ARBA00023136"/>
    </source>
</evidence>
<evidence type="ECO:0000256" key="1">
    <source>
        <dbReference type="ARBA" id="ARBA00004651"/>
    </source>
</evidence>
<evidence type="ECO:0000256" key="2">
    <source>
        <dbReference type="ARBA" id="ARBA00022448"/>
    </source>
</evidence>
<feature type="transmembrane region" description="Helical" evidence="10">
    <location>
        <begin position="279"/>
        <end position="298"/>
    </location>
</feature>
<feature type="transmembrane region" description="Helical" evidence="10">
    <location>
        <begin position="318"/>
        <end position="343"/>
    </location>
</feature>
<feature type="transmembrane region" description="Helical" evidence="10">
    <location>
        <begin position="94"/>
        <end position="118"/>
    </location>
</feature>
<dbReference type="PIRSF" id="PIRSF006603">
    <property type="entry name" value="DinF"/>
    <property type="match status" value="1"/>
</dbReference>
<evidence type="ECO:0000313" key="12">
    <source>
        <dbReference type="Proteomes" id="UP001447842"/>
    </source>
</evidence>
<evidence type="ECO:0000256" key="7">
    <source>
        <dbReference type="ARBA" id="ARBA00023065"/>
    </source>
</evidence>
<dbReference type="NCBIfam" id="TIGR00797">
    <property type="entry name" value="matE"/>
    <property type="match status" value="1"/>
</dbReference>
<feature type="transmembrane region" description="Helical" evidence="10">
    <location>
        <begin position="12"/>
        <end position="31"/>
    </location>
</feature>
<feature type="transmembrane region" description="Helical" evidence="10">
    <location>
        <begin position="130"/>
        <end position="154"/>
    </location>
</feature>
<feature type="transmembrane region" description="Helical" evidence="10">
    <location>
        <begin position="384"/>
        <end position="406"/>
    </location>
</feature>